<keyword evidence="3" id="KW-1185">Reference proteome</keyword>
<evidence type="ECO:0000313" key="3">
    <source>
        <dbReference type="Proteomes" id="UP000274843"/>
    </source>
</evidence>
<dbReference type="InterPro" id="IPR016040">
    <property type="entry name" value="NAD(P)-bd_dom"/>
</dbReference>
<evidence type="ECO:0000313" key="2">
    <source>
        <dbReference type="EMBL" id="ROS40747.1"/>
    </source>
</evidence>
<accession>A0A3N2GW10</accession>
<dbReference type="GO" id="GO:0042602">
    <property type="term" value="F:riboflavin reductase (NADPH) activity"/>
    <property type="evidence" value="ECO:0007669"/>
    <property type="project" value="TreeGrafter"/>
</dbReference>
<sequence length="211" mass="22583">MKLTVFGATGGTGVEIVRQALAAGHQVTAVVRDPARLDVPPQARLEVVTADVFDADSLVPAITGREAVLSALGPRDRGPSVICRDGTRAIMTAMAAAGVRRLVVVSNSGMHPEGDGWFTRLVVKPLLIRMLREGYADMGEMERRVTESGLDWTIVRPPKLNDGRHTGRIASETRGNVRGSFTISRADLADYVLRAAADPELTRMAVSIAKG</sequence>
<evidence type="ECO:0000259" key="1">
    <source>
        <dbReference type="Pfam" id="PF13460"/>
    </source>
</evidence>
<comment type="caution">
    <text evidence="2">The sequence shown here is derived from an EMBL/GenBank/DDBJ whole genome shotgun (WGS) entry which is preliminary data.</text>
</comment>
<dbReference type="GeneID" id="301844467"/>
<protein>
    <submittedName>
        <fullName evidence="2">Putative NADH-flavin reductase</fullName>
    </submittedName>
</protein>
<dbReference type="Gene3D" id="3.40.50.720">
    <property type="entry name" value="NAD(P)-binding Rossmann-like Domain"/>
    <property type="match status" value="1"/>
</dbReference>
<dbReference type="InterPro" id="IPR051606">
    <property type="entry name" value="Polyketide_Oxido-like"/>
</dbReference>
<name>A0A3N2GW10_9PSEU</name>
<dbReference type="EMBL" id="RKHY01000001">
    <property type="protein sequence ID" value="ROS40747.1"/>
    <property type="molecule type" value="Genomic_DNA"/>
</dbReference>
<dbReference type="PANTHER" id="PTHR43355">
    <property type="entry name" value="FLAVIN REDUCTASE (NADPH)"/>
    <property type="match status" value="1"/>
</dbReference>
<dbReference type="InterPro" id="IPR036291">
    <property type="entry name" value="NAD(P)-bd_dom_sf"/>
</dbReference>
<organism evidence="2 3">
    <name type="scientific">Amycolatopsis thermoflava</name>
    <dbReference type="NCBI Taxonomy" id="84480"/>
    <lineage>
        <taxon>Bacteria</taxon>
        <taxon>Bacillati</taxon>
        <taxon>Actinomycetota</taxon>
        <taxon>Actinomycetes</taxon>
        <taxon>Pseudonocardiales</taxon>
        <taxon>Pseudonocardiaceae</taxon>
        <taxon>Amycolatopsis</taxon>
        <taxon>Amycolatopsis methanolica group</taxon>
    </lineage>
</organism>
<dbReference type="PANTHER" id="PTHR43355:SF2">
    <property type="entry name" value="FLAVIN REDUCTASE (NADPH)"/>
    <property type="match status" value="1"/>
</dbReference>
<dbReference type="Proteomes" id="UP000274843">
    <property type="component" value="Unassembled WGS sequence"/>
</dbReference>
<reference evidence="2 3" key="1">
    <citation type="submission" date="2018-11" db="EMBL/GenBank/DDBJ databases">
        <title>Sequencing the genomes of 1000 actinobacteria strains.</title>
        <authorList>
            <person name="Klenk H.-P."/>
        </authorList>
    </citation>
    <scope>NUCLEOTIDE SEQUENCE [LARGE SCALE GENOMIC DNA]</scope>
    <source>
        <strain evidence="2 3">DSM 44348</strain>
    </source>
</reference>
<dbReference type="SUPFAM" id="SSF51735">
    <property type="entry name" value="NAD(P)-binding Rossmann-fold domains"/>
    <property type="match status" value="1"/>
</dbReference>
<proteinExistence type="predicted"/>
<dbReference type="AlphaFoldDB" id="A0A3N2GW10"/>
<gene>
    <name evidence="2" type="ORF">EDD35_3088</name>
</gene>
<dbReference type="RefSeq" id="WP_123684178.1">
    <property type="nucleotide sequence ID" value="NZ_RKHY01000001.1"/>
</dbReference>
<feature type="domain" description="NAD(P)-binding" evidence="1">
    <location>
        <begin position="7"/>
        <end position="199"/>
    </location>
</feature>
<dbReference type="GO" id="GO:0004074">
    <property type="term" value="F:biliverdin reductase [NAD(P)H] activity"/>
    <property type="evidence" value="ECO:0007669"/>
    <property type="project" value="TreeGrafter"/>
</dbReference>
<dbReference type="Pfam" id="PF13460">
    <property type="entry name" value="NAD_binding_10"/>
    <property type="match status" value="1"/>
</dbReference>
<dbReference type="CDD" id="cd05244">
    <property type="entry name" value="BVR-B_like_SDR_a"/>
    <property type="match status" value="1"/>
</dbReference>